<comment type="similarity">
    <text evidence="2">Belongs to the CitG/MdcB family.</text>
</comment>
<dbReference type="AlphaFoldDB" id="A0A7H4MY79"/>
<dbReference type="EC" id="2.4.2.52" evidence="3"/>
<comment type="catalytic activity">
    <reaction evidence="1">
        <text>3'-dephospho-CoA + ATP = 2'-(5''-triphospho-alpha-D-ribosyl)-3'-dephospho-CoA + adenine</text>
        <dbReference type="Rhea" id="RHEA:15117"/>
        <dbReference type="ChEBI" id="CHEBI:16708"/>
        <dbReference type="ChEBI" id="CHEBI:30616"/>
        <dbReference type="ChEBI" id="CHEBI:57328"/>
        <dbReference type="ChEBI" id="CHEBI:61378"/>
        <dbReference type="EC" id="2.4.2.52"/>
    </reaction>
</comment>
<organism evidence="8 9">
    <name type="scientific">Klebsiella michiganensis</name>
    <dbReference type="NCBI Taxonomy" id="1134687"/>
    <lineage>
        <taxon>Bacteria</taxon>
        <taxon>Pseudomonadati</taxon>
        <taxon>Pseudomonadota</taxon>
        <taxon>Gammaproteobacteria</taxon>
        <taxon>Enterobacterales</taxon>
        <taxon>Enterobacteriaceae</taxon>
        <taxon>Klebsiella/Raoultella group</taxon>
        <taxon>Klebsiella</taxon>
    </lineage>
</organism>
<dbReference type="GO" id="GO:0005524">
    <property type="term" value="F:ATP binding"/>
    <property type="evidence" value="ECO:0007669"/>
    <property type="project" value="UniProtKB-KW"/>
</dbReference>
<evidence type="ECO:0000256" key="4">
    <source>
        <dbReference type="ARBA" id="ARBA00020625"/>
    </source>
</evidence>
<evidence type="ECO:0000256" key="3">
    <source>
        <dbReference type="ARBA" id="ARBA00012074"/>
    </source>
</evidence>
<evidence type="ECO:0000256" key="5">
    <source>
        <dbReference type="ARBA" id="ARBA00022679"/>
    </source>
</evidence>
<dbReference type="EMBL" id="UGJR01000006">
    <property type="protein sequence ID" value="STT08042.1"/>
    <property type="molecule type" value="Genomic_DNA"/>
</dbReference>
<dbReference type="Gene3D" id="1.10.4200.10">
    <property type="entry name" value="Triphosphoribosyl-dephospho-CoA protein"/>
    <property type="match status" value="1"/>
</dbReference>
<dbReference type="PANTHER" id="PTHR30201:SF2">
    <property type="entry name" value="2-(5''-TRIPHOSPHORIBOSYL)-3'-DEPHOSPHOCOENZYME-A SYNTHASE"/>
    <property type="match status" value="1"/>
</dbReference>
<dbReference type="Pfam" id="PF01874">
    <property type="entry name" value="CitG"/>
    <property type="match status" value="1"/>
</dbReference>
<gene>
    <name evidence="8" type="ORF">NCTC11694_07670</name>
</gene>
<evidence type="ECO:0000313" key="9">
    <source>
        <dbReference type="Proteomes" id="UP000255050"/>
    </source>
</evidence>
<keyword evidence="6" id="KW-0547">Nucleotide-binding</keyword>
<proteinExistence type="inferred from homology"/>
<keyword evidence="7" id="KW-0067">ATP-binding</keyword>
<evidence type="ECO:0000256" key="2">
    <source>
        <dbReference type="ARBA" id="ARBA00006812"/>
    </source>
</evidence>
<dbReference type="GO" id="GO:0051191">
    <property type="term" value="P:prosthetic group biosynthetic process"/>
    <property type="evidence" value="ECO:0007669"/>
    <property type="project" value="TreeGrafter"/>
</dbReference>
<dbReference type="PANTHER" id="PTHR30201">
    <property type="entry name" value="TRIPHOSPHORIBOSYL-DEPHOSPHO-COA SYNTHASE"/>
    <property type="match status" value="1"/>
</dbReference>
<comment type="caution">
    <text evidence="8">The sequence shown here is derived from an EMBL/GenBank/DDBJ whole genome shotgun (WGS) entry which is preliminary data.</text>
</comment>
<evidence type="ECO:0000313" key="8">
    <source>
        <dbReference type="EMBL" id="STT08042.1"/>
    </source>
</evidence>
<evidence type="ECO:0000256" key="6">
    <source>
        <dbReference type="ARBA" id="ARBA00022741"/>
    </source>
</evidence>
<dbReference type="GO" id="GO:0046917">
    <property type="term" value="F:triphosphoribosyl-dephospho-CoA synthase activity"/>
    <property type="evidence" value="ECO:0007669"/>
    <property type="project" value="UniProtKB-EC"/>
</dbReference>
<dbReference type="InterPro" id="IPR002736">
    <property type="entry name" value="CitG"/>
</dbReference>
<sequence length="78" mass="7737">MAIMTSLSDTCVLSRAGMAGLEAMRQGAGEVLAAGGCATARGRAALARLDVQMLAQNASPGGAADLLAATLFLDRVSA</sequence>
<protein>
    <recommendedName>
        <fullName evidence="4">2-(5''-triphosphoribosyl)-3'-dephosphocoenzyme-A synthase</fullName>
        <ecNumber evidence="3">2.4.2.52</ecNumber>
    </recommendedName>
</protein>
<evidence type="ECO:0000256" key="7">
    <source>
        <dbReference type="ARBA" id="ARBA00022840"/>
    </source>
</evidence>
<evidence type="ECO:0000256" key="1">
    <source>
        <dbReference type="ARBA" id="ARBA00001210"/>
    </source>
</evidence>
<keyword evidence="5" id="KW-0808">Transferase</keyword>
<reference evidence="8 9" key="1">
    <citation type="submission" date="2018-06" db="EMBL/GenBank/DDBJ databases">
        <authorList>
            <consortium name="Pathogen Informatics"/>
            <person name="Doyle S."/>
        </authorList>
    </citation>
    <scope>NUCLEOTIDE SEQUENCE [LARGE SCALE GENOMIC DNA]</scope>
    <source>
        <strain evidence="8 9">NCTC11694</strain>
    </source>
</reference>
<name>A0A7H4MY79_9ENTR</name>
<accession>A0A7H4MY79</accession>
<dbReference type="Proteomes" id="UP000255050">
    <property type="component" value="Unassembled WGS sequence"/>
</dbReference>